<dbReference type="EMBL" id="FOGJ01000024">
    <property type="protein sequence ID" value="SES22798.1"/>
    <property type="molecule type" value="Genomic_DNA"/>
</dbReference>
<gene>
    <name evidence="1" type="ORF">SAMN04487884_1247</name>
</gene>
<dbReference type="Proteomes" id="UP000182584">
    <property type="component" value="Unassembled WGS sequence"/>
</dbReference>
<proteinExistence type="predicted"/>
<dbReference type="InterPro" id="IPR036388">
    <property type="entry name" value="WH-like_DNA-bd_sf"/>
</dbReference>
<protein>
    <submittedName>
        <fullName evidence="1">Uncharacterized protein</fullName>
    </submittedName>
</protein>
<reference evidence="1 2" key="1">
    <citation type="submission" date="2016-10" db="EMBL/GenBank/DDBJ databases">
        <authorList>
            <person name="de Groot N.N."/>
        </authorList>
    </citation>
    <scope>NUCLEOTIDE SEQUENCE [LARGE SCALE GENOMIC DNA]</scope>
    <source>
        <strain evidence="1 2">AR40</strain>
    </source>
</reference>
<accession>A0A1H9VMN9</accession>
<evidence type="ECO:0000313" key="1">
    <source>
        <dbReference type="EMBL" id="SES22798.1"/>
    </source>
</evidence>
<dbReference type="Gene3D" id="1.10.10.10">
    <property type="entry name" value="Winged helix-like DNA-binding domain superfamily/Winged helix DNA-binding domain"/>
    <property type="match status" value="1"/>
</dbReference>
<dbReference type="OrthoDB" id="2062511at2"/>
<dbReference type="InterPro" id="IPR013324">
    <property type="entry name" value="RNA_pol_sigma_r3/r4-like"/>
</dbReference>
<sequence length="146" mass="16970">MNESEKREVEEDFWKFMRDSIWYCARNVTRSASAAERRNSGISLESFSEGSLRDYIAVEDSHELGEEIEMIIRNIRFAIKSDGFGDVFDNLTEREKEALILFVGFGYDFDSIGKLLGITPERARDYKYNGLKKARAKKNGRRKNHN</sequence>
<evidence type="ECO:0000313" key="2">
    <source>
        <dbReference type="Proteomes" id="UP000182584"/>
    </source>
</evidence>
<dbReference type="AlphaFoldDB" id="A0A1H9VMN9"/>
<organism evidence="1 2">
    <name type="scientific">Butyrivibrio fibrisolvens</name>
    <dbReference type="NCBI Taxonomy" id="831"/>
    <lineage>
        <taxon>Bacteria</taxon>
        <taxon>Bacillati</taxon>
        <taxon>Bacillota</taxon>
        <taxon>Clostridia</taxon>
        <taxon>Lachnospirales</taxon>
        <taxon>Lachnospiraceae</taxon>
        <taxon>Butyrivibrio</taxon>
    </lineage>
</organism>
<dbReference type="SUPFAM" id="SSF88659">
    <property type="entry name" value="Sigma3 and sigma4 domains of RNA polymerase sigma factors"/>
    <property type="match status" value="1"/>
</dbReference>
<name>A0A1H9VMN9_BUTFI</name>
<dbReference type="RefSeq" id="WP_074757787.1">
    <property type="nucleotide sequence ID" value="NZ_FOGJ01000024.1"/>
</dbReference>